<dbReference type="KEGG" id="kox:KOX_19325"/>
<dbReference type="Proteomes" id="UP000007843">
    <property type="component" value="Chromosome"/>
</dbReference>
<dbReference type="InterPro" id="IPR013078">
    <property type="entry name" value="His_Pase_superF_clade-1"/>
</dbReference>
<accession>A0A0H3HDL0</accession>
<dbReference type="GO" id="GO:0016791">
    <property type="term" value="F:phosphatase activity"/>
    <property type="evidence" value="ECO:0007669"/>
    <property type="project" value="TreeGrafter"/>
</dbReference>
<organism evidence="3 4">
    <name type="scientific">Klebsiella michiganensis (strain ATCC 8724 / DSM 4798 / JCM 20051 / NBRC 3318 / NRRL B-199 / KCTC 1686 / BUCSAV 143 / CCM 1901)</name>
    <dbReference type="NCBI Taxonomy" id="1006551"/>
    <lineage>
        <taxon>Bacteria</taxon>
        <taxon>Pseudomonadati</taxon>
        <taxon>Pseudomonadota</taxon>
        <taxon>Gammaproteobacteria</taxon>
        <taxon>Enterobacterales</taxon>
        <taxon>Enterobacteriaceae</taxon>
        <taxon>Klebsiella/Raoultella group</taxon>
        <taxon>Klebsiella</taxon>
    </lineage>
</organism>
<dbReference type="PANTHER" id="PTHR48100:SF44">
    <property type="entry name" value="PHOSPHATASE C1620.13-RELATED"/>
    <property type="match status" value="1"/>
</dbReference>
<dbReference type="SMART" id="SM00855">
    <property type="entry name" value="PGAM"/>
    <property type="match status" value="1"/>
</dbReference>
<dbReference type="PANTHER" id="PTHR48100">
    <property type="entry name" value="BROAD-SPECIFICITY PHOSPHATASE YOR283W-RELATED"/>
    <property type="match status" value="1"/>
</dbReference>
<dbReference type="SUPFAM" id="SSF53254">
    <property type="entry name" value="Phosphoglycerate mutase-like"/>
    <property type="match status" value="1"/>
</dbReference>
<dbReference type="AlphaFoldDB" id="A0A0H3HDL0"/>
<dbReference type="InterPro" id="IPR050275">
    <property type="entry name" value="PGM_Phosphatase"/>
</dbReference>
<sequence length="206" mass="23058">MKVIWVRHAETEWNHRGIIQGHRDSFVTHRGMQETAALLTALTKEAYPIECVYSSPLGRALHMGLKLSEGLGCPLKVEESLKEQSFGCFEGISFEHFRRNNPRDADALLFLDAAYCPPEGESLAQATRRVINFLQHLQNTSAHQIVCVVSHGHVSQGVLAILKEGALDNFSRYAHPNASYSVFDFTDGKCAALRWGMATHLIQLQR</sequence>
<dbReference type="GO" id="GO:0005829">
    <property type="term" value="C:cytosol"/>
    <property type="evidence" value="ECO:0007669"/>
    <property type="project" value="TreeGrafter"/>
</dbReference>
<proteinExistence type="predicted"/>
<feature type="binding site" evidence="2">
    <location>
        <begin position="7"/>
        <end position="14"/>
    </location>
    <ligand>
        <name>substrate</name>
    </ligand>
</feature>
<dbReference type="Pfam" id="PF00300">
    <property type="entry name" value="His_Phos_1"/>
    <property type="match status" value="1"/>
</dbReference>
<name>A0A0H3HDL0_KLEM8</name>
<dbReference type="InterPro" id="IPR029033">
    <property type="entry name" value="His_PPase_superfam"/>
</dbReference>
<dbReference type="Gene3D" id="3.40.50.1240">
    <property type="entry name" value="Phosphoglycerate mutase-like"/>
    <property type="match status" value="1"/>
</dbReference>
<evidence type="ECO:0000256" key="2">
    <source>
        <dbReference type="PIRSR" id="PIRSR613078-2"/>
    </source>
</evidence>
<feature type="active site" description="Proton donor/acceptor" evidence="1">
    <location>
        <position position="83"/>
    </location>
</feature>
<evidence type="ECO:0000313" key="4">
    <source>
        <dbReference type="Proteomes" id="UP000007843"/>
    </source>
</evidence>
<dbReference type="CDD" id="cd07067">
    <property type="entry name" value="HP_PGM_like"/>
    <property type="match status" value="1"/>
</dbReference>
<dbReference type="RefSeq" id="WP_014229161.1">
    <property type="nucleotide sequence ID" value="NC_016612.1"/>
</dbReference>
<protein>
    <submittedName>
        <fullName evidence="3">Phosphoglycerate mutase</fullName>
    </submittedName>
</protein>
<gene>
    <name evidence="3" type="ordered locus">KOX_19325</name>
</gene>
<reference evidence="3 4" key="1">
    <citation type="journal article" date="2012" name="J. Bacteriol.">
        <title>Complete genome sequence of Klebsiella oxytoca KCTC 1686, used in production of 2,3-butanediol.</title>
        <authorList>
            <person name="Shin S.H."/>
            <person name="Kim S."/>
            <person name="Kim J.Y."/>
            <person name="Lee S."/>
            <person name="Um Y."/>
            <person name="Oh M.K."/>
            <person name="Kim Y.R."/>
            <person name="Lee J."/>
            <person name="Yang K.S."/>
        </authorList>
    </citation>
    <scope>NUCLEOTIDE SEQUENCE [LARGE SCALE GENOMIC DNA]</scope>
    <source>
        <strain evidence="4">ATCC 8724 / DSM 4798 / JCM 20051 / NBRC 3318 / NRRL B-199 / KCTC 1686</strain>
    </source>
</reference>
<evidence type="ECO:0000313" key="3">
    <source>
        <dbReference type="EMBL" id="AEX05587.1"/>
    </source>
</evidence>
<dbReference type="HOGENOM" id="CLU_033323_9_3_6"/>
<feature type="binding site" evidence="2">
    <location>
        <position position="59"/>
    </location>
    <ligand>
        <name>substrate</name>
    </ligand>
</feature>
<feature type="active site" description="Tele-phosphohistidine intermediate" evidence="1">
    <location>
        <position position="8"/>
    </location>
</feature>
<evidence type="ECO:0000256" key="1">
    <source>
        <dbReference type="PIRSR" id="PIRSR613078-1"/>
    </source>
</evidence>
<dbReference type="EMBL" id="CP003218">
    <property type="protein sequence ID" value="AEX05587.1"/>
    <property type="molecule type" value="Genomic_DNA"/>
</dbReference>